<evidence type="ECO:0000313" key="2">
    <source>
        <dbReference type="Proteomes" id="UP000321569"/>
    </source>
</evidence>
<dbReference type="RefSeq" id="WP_156404079.1">
    <property type="nucleotide sequence ID" value="NZ_BKAM01000016.1"/>
</dbReference>
<proteinExistence type="predicted"/>
<name>A0A512PMJ6_9LACO</name>
<comment type="caution">
    <text evidence="1">The sequence shown here is derived from an EMBL/GenBank/DDBJ whole genome shotgun (WGS) entry which is preliminary data.</text>
</comment>
<accession>A0A512PMJ6</accession>
<evidence type="ECO:0000313" key="1">
    <source>
        <dbReference type="EMBL" id="GEP72393.1"/>
    </source>
</evidence>
<sequence length="50" mass="5537">MITFNALNDQARKTIDKMISQVTIGNSADPAVKKMKKKLAAEKKKNSTTK</sequence>
<reference evidence="1 2" key="1">
    <citation type="submission" date="2019-07" db="EMBL/GenBank/DDBJ databases">
        <title>Whole genome shotgun sequence of Lactobacillus rapi NBRC 109618.</title>
        <authorList>
            <person name="Hosoyama A."/>
            <person name="Uohara A."/>
            <person name="Ohji S."/>
            <person name="Ichikawa N."/>
        </authorList>
    </citation>
    <scope>NUCLEOTIDE SEQUENCE [LARGE SCALE GENOMIC DNA]</scope>
    <source>
        <strain evidence="1 2">NBRC 109618</strain>
    </source>
</reference>
<dbReference type="EMBL" id="BKAM01000016">
    <property type="protein sequence ID" value="GEP72393.1"/>
    <property type="molecule type" value="Genomic_DNA"/>
</dbReference>
<dbReference type="AlphaFoldDB" id="A0A512PMJ6"/>
<gene>
    <name evidence="1" type="ORF">LRA02_12610</name>
</gene>
<dbReference type="Proteomes" id="UP000321569">
    <property type="component" value="Unassembled WGS sequence"/>
</dbReference>
<protein>
    <submittedName>
        <fullName evidence="1">Uncharacterized protein</fullName>
    </submittedName>
</protein>
<organism evidence="1 2">
    <name type="scientific">Lentilactobacillus rapi</name>
    <dbReference type="NCBI Taxonomy" id="481723"/>
    <lineage>
        <taxon>Bacteria</taxon>
        <taxon>Bacillati</taxon>
        <taxon>Bacillota</taxon>
        <taxon>Bacilli</taxon>
        <taxon>Lactobacillales</taxon>
        <taxon>Lactobacillaceae</taxon>
        <taxon>Lentilactobacillus</taxon>
    </lineage>
</organism>